<keyword evidence="3" id="KW-1185">Reference proteome</keyword>
<organism evidence="2 3">
    <name type="scientific">Megalops atlanticus</name>
    <name type="common">Tarpon</name>
    <name type="synonym">Clupea gigantea</name>
    <dbReference type="NCBI Taxonomy" id="7932"/>
    <lineage>
        <taxon>Eukaryota</taxon>
        <taxon>Metazoa</taxon>
        <taxon>Chordata</taxon>
        <taxon>Craniata</taxon>
        <taxon>Vertebrata</taxon>
        <taxon>Euteleostomi</taxon>
        <taxon>Actinopterygii</taxon>
        <taxon>Neopterygii</taxon>
        <taxon>Teleostei</taxon>
        <taxon>Elopiformes</taxon>
        <taxon>Megalopidae</taxon>
        <taxon>Megalops</taxon>
    </lineage>
</organism>
<protein>
    <recommendedName>
        <fullName evidence="1">Myb/SANT-like DNA-binding domain-containing protein</fullName>
    </recommendedName>
</protein>
<dbReference type="InterPro" id="IPR044822">
    <property type="entry name" value="Myb_DNA-bind_4"/>
</dbReference>
<dbReference type="Proteomes" id="UP001046870">
    <property type="component" value="Chromosome 5"/>
</dbReference>
<reference evidence="2" key="1">
    <citation type="submission" date="2021-01" db="EMBL/GenBank/DDBJ databases">
        <authorList>
            <person name="Zahm M."/>
            <person name="Roques C."/>
            <person name="Cabau C."/>
            <person name="Klopp C."/>
            <person name="Donnadieu C."/>
            <person name="Jouanno E."/>
            <person name="Lampietro C."/>
            <person name="Louis A."/>
            <person name="Herpin A."/>
            <person name="Echchiki A."/>
            <person name="Berthelot C."/>
            <person name="Parey E."/>
            <person name="Roest-Crollius H."/>
            <person name="Braasch I."/>
            <person name="Postlethwait J."/>
            <person name="Bobe J."/>
            <person name="Montfort J."/>
            <person name="Bouchez O."/>
            <person name="Begum T."/>
            <person name="Mejri S."/>
            <person name="Adams A."/>
            <person name="Chen W.-J."/>
            <person name="Guiguen Y."/>
        </authorList>
    </citation>
    <scope>NUCLEOTIDE SEQUENCE</scope>
    <source>
        <strain evidence="2">YG-15Mar2019-1</strain>
        <tissue evidence="2">Brain</tissue>
    </source>
</reference>
<dbReference type="OrthoDB" id="8933168at2759"/>
<evidence type="ECO:0000313" key="2">
    <source>
        <dbReference type="EMBL" id="KAG7477338.1"/>
    </source>
</evidence>
<dbReference type="EMBL" id="JAFDVH010000005">
    <property type="protein sequence ID" value="KAG7477338.1"/>
    <property type="molecule type" value="Genomic_DNA"/>
</dbReference>
<dbReference type="AlphaFoldDB" id="A0A9D3T7X6"/>
<evidence type="ECO:0000259" key="1">
    <source>
        <dbReference type="Pfam" id="PF13837"/>
    </source>
</evidence>
<sequence>MKQRRAHGSDEDVERLIRLRRTHDSLFSGRCNAAQHGWEVILKEMGLEGVVSPARAGKKWENLKKTYKEVKKPPSGVGTESGEATAGSWKWYPLMDEVLGGRPSICPPLVISSAGGVVLECSHQHLRSRHCSCQLLPHLLTTGIWLLLRLVVVILHD</sequence>
<accession>A0A9D3T7X6</accession>
<dbReference type="Gene3D" id="1.10.10.60">
    <property type="entry name" value="Homeodomain-like"/>
    <property type="match status" value="1"/>
</dbReference>
<gene>
    <name evidence="2" type="ORF">MATL_G00068570</name>
</gene>
<comment type="caution">
    <text evidence="2">The sequence shown here is derived from an EMBL/GenBank/DDBJ whole genome shotgun (WGS) entry which is preliminary data.</text>
</comment>
<evidence type="ECO:0000313" key="3">
    <source>
        <dbReference type="Proteomes" id="UP001046870"/>
    </source>
</evidence>
<feature type="domain" description="Myb/SANT-like DNA-binding" evidence="1">
    <location>
        <begin position="9"/>
        <end position="98"/>
    </location>
</feature>
<dbReference type="Pfam" id="PF13837">
    <property type="entry name" value="Myb_DNA-bind_4"/>
    <property type="match status" value="1"/>
</dbReference>
<proteinExistence type="predicted"/>
<name>A0A9D3T7X6_MEGAT</name>